<reference evidence="1 2" key="1">
    <citation type="submission" date="2024-05" db="EMBL/GenBank/DDBJ databases">
        <title>Genetic variation in Jamaican populations of the coffee berry borer (Hypothenemus hampei).</title>
        <authorList>
            <person name="Errbii M."/>
            <person name="Myrie A."/>
        </authorList>
    </citation>
    <scope>NUCLEOTIDE SEQUENCE [LARGE SCALE GENOMIC DNA]</scope>
    <source>
        <strain evidence="1">JA-Hopewell-2020-01-JO</strain>
        <tissue evidence="1">Whole body</tissue>
    </source>
</reference>
<protein>
    <submittedName>
        <fullName evidence="1">Uncharacterized protein</fullName>
    </submittedName>
</protein>
<dbReference type="AlphaFoldDB" id="A0ABD1EUB5"/>
<keyword evidence="2" id="KW-1185">Reference proteome</keyword>
<dbReference type="EMBL" id="JBDJPC010000005">
    <property type="protein sequence ID" value="KAL1502374.1"/>
    <property type="molecule type" value="Genomic_DNA"/>
</dbReference>
<accession>A0ABD1EUB5</accession>
<name>A0ABD1EUB5_HYPHA</name>
<sequence length="125" mass="14304">MSYSNEEKRDPKRLVRDLTEISIPASKENIKLGSFPNICLPTYTSINFIIKVYLFLDQKKVCRKSLTNESADVAVCNDIHLPMPMVEPRLPHGILSLLCSRYHDAGNSFSVARLRNNFHTRQLDP</sequence>
<comment type="caution">
    <text evidence="1">The sequence shown here is derived from an EMBL/GenBank/DDBJ whole genome shotgun (WGS) entry which is preliminary data.</text>
</comment>
<evidence type="ECO:0000313" key="2">
    <source>
        <dbReference type="Proteomes" id="UP001566132"/>
    </source>
</evidence>
<dbReference type="Proteomes" id="UP001566132">
    <property type="component" value="Unassembled WGS sequence"/>
</dbReference>
<proteinExistence type="predicted"/>
<gene>
    <name evidence="1" type="ORF">ABEB36_007521</name>
</gene>
<organism evidence="1 2">
    <name type="scientific">Hypothenemus hampei</name>
    <name type="common">Coffee berry borer</name>
    <dbReference type="NCBI Taxonomy" id="57062"/>
    <lineage>
        <taxon>Eukaryota</taxon>
        <taxon>Metazoa</taxon>
        <taxon>Ecdysozoa</taxon>
        <taxon>Arthropoda</taxon>
        <taxon>Hexapoda</taxon>
        <taxon>Insecta</taxon>
        <taxon>Pterygota</taxon>
        <taxon>Neoptera</taxon>
        <taxon>Endopterygota</taxon>
        <taxon>Coleoptera</taxon>
        <taxon>Polyphaga</taxon>
        <taxon>Cucujiformia</taxon>
        <taxon>Curculionidae</taxon>
        <taxon>Scolytinae</taxon>
        <taxon>Hypothenemus</taxon>
    </lineage>
</organism>
<evidence type="ECO:0000313" key="1">
    <source>
        <dbReference type="EMBL" id="KAL1502374.1"/>
    </source>
</evidence>